<dbReference type="VEuPathDB" id="VectorBase:GPPI044456"/>
<keyword evidence="2" id="KW-1185">Reference proteome</keyword>
<name>A0A1B0BYR2_9MUSC</name>
<dbReference type="SUPFAM" id="SSF56112">
    <property type="entry name" value="Protein kinase-like (PK-like)"/>
    <property type="match status" value="1"/>
</dbReference>
<evidence type="ECO:0000313" key="1">
    <source>
        <dbReference type="EnsemblMetazoa" id="GPPI044456-PA"/>
    </source>
</evidence>
<evidence type="ECO:0000313" key="2">
    <source>
        <dbReference type="Proteomes" id="UP000092460"/>
    </source>
</evidence>
<organism evidence="1 2">
    <name type="scientific">Glossina palpalis gambiensis</name>
    <dbReference type="NCBI Taxonomy" id="67801"/>
    <lineage>
        <taxon>Eukaryota</taxon>
        <taxon>Metazoa</taxon>
        <taxon>Ecdysozoa</taxon>
        <taxon>Arthropoda</taxon>
        <taxon>Hexapoda</taxon>
        <taxon>Insecta</taxon>
        <taxon>Pterygota</taxon>
        <taxon>Neoptera</taxon>
        <taxon>Endopterygota</taxon>
        <taxon>Diptera</taxon>
        <taxon>Brachycera</taxon>
        <taxon>Muscomorpha</taxon>
        <taxon>Hippoboscoidea</taxon>
        <taxon>Glossinidae</taxon>
        <taxon>Glossina</taxon>
    </lineage>
</organism>
<dbReference type="InterPro" id="IPR011009">
    <property type="entry name" value="Kinase-like_dom_sf"/>
</dbReference>
<reference evidence="2" key="1">
    <citation type="submission" date="2015-01" db="EMBL/GenBank/DDBJ databases">
        <authorList>
            <person name="Aksoy S."/>
            <person name="Warren W."/>
            <person name="Wilson R.K."/>
        </authorList>
    </citation>
    <scope>NUCLEOTIDE SEQUENCE [LARGE SCALE GENOMIC DNA]</scope>
    <source>
        <strain evidence="2">IAEA</strain>
    </source>
</reference>
<protein>
    <recommendedName>
        <fullName evidence="3">Protein kinase domain-containing protein</fullName>
    </recommendedName>
</protein>
<dbReference type="AlphaFoldDB" id="A0A1B0BYR2"/>
<reference evidence="1" key="2">
    <citation type="submission" date="2020-05" db="UniProtKB">
        <authorList>
            <consortium name="EnsemblMetazoa"/>
        </authorList>
    </citation>
    <scope>IDENTIFICATION</scope>
    <source>
        <strain evidence="1">IAEA</strain>
    </source>
</reference>
<dbReference type="EMBL" id="JXJN01022762">
    <property type="status" value="NOT_ANNOTATED_CDS"/>
    <property type="molecule type" value="Genomic_DNA"/>
</dbReference>
<dbReference type="Proteomes" id="UP000092460">
    <property type="component" value="Unassembled WGS sequence"/>
</dbReference>
<dbReference type="Gene3D" id="3.30.200.20">
    <property type="entry name" value="Phosphorylase Kinase, domain 1"/>
    <property type="match status" value="1"/>
</dbReference>
<accession>A0A1B0BYR2</accession>
<proteinExistence type="predicted"/>
<dbReference type="STRING" id="67801.A0A1B0BYR2"/>
<dbReference type="EnsemblMetazoa" id="GPPI044456-RA">
    <property type="protein sequence ID" value="GPPI044456-PA"/>
    <property type="gene ID" value="GPPI044456"/>
</dbReference>
<evidence type="ECO:0008006" key="3">
    <source>
        <dbReference type="Google" id="ProtNLM"/>
    </source>
</evidence>
<sequence length="126" mass="14257">MFFSFVYSYRILIYSYSIPILPSSSFPSPQSRRIREDKTTLGPHNALCTATYKVHANNFHIVGTVGNNRARDSRTNEIVALKKVRMDEEKDGLLVSGFREILILKSCKHANIANLLDVVVGKSLER</sequence>
<dbReference type="EMBL" id="JXJN01022763">
    <property type="status" value="NOT_ANNOTATED_CDS"/>
    <property type="molecule type" value="Genomic_DNA"/>
</dbReference>